<organism evidence="1">
    <name type="scientific">Serratia marcescens</name>
    <dbReference type="NCBI Taxonomy" id="615"/>
    <lineage>
        <taxon>Bacteria</taxon>
        <taxon>Pseudomonadati</taxon>
        <taxon>Pseudomonadota</taxon>
        <taxon>Gammaproteobacteria</taxon>
        <taxon>Enterobacterales</taxon>
        <taxon>Yersiniaceae</taxon>
        <taxon>Serratia</taxon>
    </lineage>
</organism>
<sequence>MQTTTQRCEHCGKNRDVAKQAVSVQRYEDGRYKAVRILVCADTCAPVYVVRQNIRTLQRRLHTQQRRPTW</sequence>
<protein>
    <submittedName>
        <fullName evidence="1">Uncharacterized protein</fullName>
    </submittedName>
</protein>
<dbReference type="EMBL" id="LT575490">
    <property type="protein sequence ID" value="SAY41712.1"/>
    <property type="molecule type" value="Genomic_DNA"/>
</dbReference>
<evidence type="ECO:0000313" key="1">
    <source>
        <dbReference type="EMBL" id="SAY41712.1"/>
    </source>
</evidence>
<proteinExistence type="predicted"/>
<name>A0A1C3H9J9_SERMA</name>
<reference evidence="1" key="1">
    <citation type="submission" date="2016-05" db="EMBL/GenBank/DDBJ databases">
        <authorList>
            <person name="Cock P.J.A."/>
            <person name="Cock P.J.A."/>
        </authorList>
    </citation>
    <scope>NUCLEOTIDE SEQUENCE</scope>
    <source>
        <strain evidence="1">PWN146_assembly</strain>
    </source>
</reference>
<accession>A0A1C3H9J9</accession>
<gene>
    <name evidence="1" type="ORF">PWN146_00376</name>
</gene>
<dbReference type="AlphaFoldDB" id="A0A1C3H9J9"/>